<feature type="transmembrane region" description="Helical" evidence="1">
    <location>
        <begin position="7"/>
        <end position="25"/>
    </location>
</feature>
<dbReference type="Pfam" id="PF05145">
    <property type="entry name" value="AbrB"/>
    <property type="match status" value="1"/>
</dbReference>
<feature type="transmembrane region" description="Helical" evidence="1">
    <location>
        <begin position="254"/>
        <end position="271"/>
    </location>
</feature>
<name>G9QHJ1_9BACI</name>
<dbReference type="InterPro" id="IPR017516">
    <property type="entry name" value="AbrB_dup"/>
</dbReference>
<sequence>MQSTKKILQNLWFILVSSIGGFLLSRTGVSIGWMIGSLMLAGGLALWKPAFVSFQQVEIKLMKHWMWIGQFILGIQLGQQMNSTVWRVFHEDGLIVLAMLLLSISFSLLSGFILWRFSSTDFITSFVGTAPGGLSAMPGIASELGANVAVVSLTQMVRVLLVTGTVPFFISMWALHSSHFVGKGTRTIAVLQTTDPHLAWTAVLVAVAAAGVFVAKWIRVPSPWLVGGMIFVAIAQTLGGVLKGHDLNAWWPNWLMIVAQILMGASIGSSLNKEMFQGARRIFLVGLAGSVGLVMATTVCAYIVSRFTDIGLATSVLAFAPGGIAEMAATAVILNADSTFVVAVQVIRVIIVVAILPSFFKWVNRKYAM</sequence>
<feature type="transmembrane region" description="Helical" evidence="1">
    <location>
        <begin position="122"/>
        <end position="141"/>
    </location>
</feature>
<feature type="transmembrane region" description="Helical" evidence="1">
    <location>
        <begin position="93"/>
        <end position="115"/>
    </location>
</feature>
<dbReference type="HOGENOM" id="CLU_050210_2_1_9"/>
<dbReference type="PANTHER" id="PTHR38457">
    <property type="entry name" value="REGULATOR ABRB-RELATED"/>
    <property type="match status" value="1"/>
</dbReference>
<feature type="transmembrane region" description="Helical" evidence="1">
    <location>
        <begin position="197"/>
        <end position="218"/>
    </location>
</feature>
<keyword evidence="1" id="KW-0812">Transmembrane</keyword>
<feature type="transmembrane region" description="Helical" evidence="1">
    <location>
        <begin position="316"/>
        <end position="334"/>
    </location>
</feature>
<feature type="transmembrane region" description="Helical" evidence="1">
    <location>
        <begin position="340"/>
        <end position="360"/>
    </location>
</feature>
<feature type="transmembrane region" description="Helical" evidence="1">
    <location>
        <begin position="283"/>
        <end position="304"/>
    </location>
</feature>
<dbReference type="GO" id="GO:0010468">
    <property type="term" value="P:regulation of gene expression"/>
    <property type="evidence" value="ECO:0007669"/>
    <property type="project" value="InterPro"/>
</dbReference>
<feature type="transmembrane region" description="Helical" evidence="1">
    <location>
        <begin position="156"/>
        <end position="176"/>
    </location>
</feature>
<keyword evidence="1" id="KW-1133">Transmembrane helix</keyword>
<dbReference type="PATRIC" id="fig|665952.3.peg.392"/>
<comment type="caution">
    <text evidence="2">The sequence shown here is derived from an EMBL/GenBank/DDBJ whole genome shotgun (WGS) entry which is preliminary data.</text>
</comment>
<keyword evidence="1" id="KW-0472">Membrane</keyword>
<reference evidence="2 3" key="1">
    <citation type="submission" date="2011-09" db="EMBL/GenBank/DDBJ databases">
        <title>The Genome Sequence of Bacillus smithii 7_3_47FAA.</title>
        <authorList>
            <consortium name="The Broad Institute Genome Sequencing Platform"/>
            <person name="Earl A."/>
            <person name="Ward D."/>
            <person name="Feldgarden M."/>
            <person name="Gevers D."/>
            <person name="Daigneault M."/>
            <person name="Strauss J."/>
            <person name="Allen-Vercoe E."/>
            <person name="Young S.K."/>
            <person name="Zeng Q."/>
            <person name="Gargeya S."/>
            <person name="Fitzgerald M."/>
            <person name="Haas B."/>
            <person name="Abouelleil A."/>
            <person name="Alvarado L."/>
            <person name="Arachchi H.M."/>
            <person name="Berlin A."/>
            <person name="Brown A."/>
            <person name="Chapman S.B."/>
            <person name="Chen Z."/>
            <person name="Dunbar C."/>
            <person name="Freedman E."/>
            <person name="Gearin G."/>
            <person name="Goldberg J."/>
            <person name="Griggs A."/>
            <person name="Gujja S."/>
            <person name="Heiman D."/>
            <person name="Howarth C."/>
            <person name="Larson L."/>
            <person name="Lui A."/>
            <person name="MacDonald P.J.P."/>
            <person name="Montmayeur A."/>
            <person name="Murphy C."/>
            <person name="Neiman D."/>
            <person name="Pearson M."/>
            <person name="Priest M."/>
            <person name="Roberts A."/>
            <person name="Saif S."/>
            <person name="Shea T."/>
            <person name="Shenoy N."/>
            <person name="Sisk P."/>
            <person name="Stolte C."/>
            <person name="Sykes S."/>
            <person name="Wortman J."/>
            <person name="Nusbaum C."/>
            <person name="Birren B."/>
        </authorList>
    </citation>
    <scope>NUCLEOTIDE SEQUENCE [LARGE SCALE GENOMIC DNA]</scope>
    <source>
        <strain evidence="2 3">7_3_47FAA</strain>
    </source>
</reference>
<accession>G9QHJ1</accession>
<evidence type="ECO:0000256" key="1">
    <source>
        <dbReference type="SAM" id="Phobius"/>
    </source>
</evidence>
<dbReference type="RefSeq" id="WP_003352664.1">
    <property type="nucleotide sequence ID" value="NZ_JH414740.1"/>
</dbReference>
<proteinExistence type="predicted"/>
<gene>
    <name evidence="2" type="ORF">HMPREF1015_01250</name>
</gene>
<dbReference type="AlphaFoldDB" id="G9QHJ1"/>
<feature type="transmembrane region" description="Helical" evidence="1">
    <location>
        <begin position="224"/>
        <end position="242"/>
    </location>
</feature>
<dbReference type="Proteomes" id="UP000011747">
    <property type="component" value="Unassembled WGS sequence"/>
</dbReference>
<dbReference type="EMBL" id="ACWF01000016">
    <property type="protein sequence ID" value="EHL79369.1"/>
    <property type="molecule type" value="Genomic_DNA"/>
</dbReference>
<dbReference type="PANTHER" id="PTHR38457:SF1">
    <property type="entry name" value="REGULATOR ABRB-RELATED"/>
    <property type="match status" value="1"/>
</dbReference>
<dbReference type="InterPro" id="IPR007820">
    <property type="entry name" value="AbrB_fam"/>
</dbReference>
<evidence type="ECO:0000313" key="3">
    <source>
        <dbReference type="Proteomes" id="UP000011747"/>
    </source>
</evidence>
<protein>
    <submittedName>
        <fullName evidence="2">Membrane protein AbrB duplication</fullName>
    </submittedName>
</protein>
<dbReference type="PIRSF" id="PIRSF038991">
    <property type="entry name" value="Protein_AbrB"/>
    <property type="match status" value="1"/>
</dbReference>
<organism evidence="2 3">
    <name type="scientific">Bacillus smithii 7_3_47FAA</name>
    <dbReference type="NCBI Taxonomy" id="665952"/>
    <lineage>
        <taxon>Bacteria</taxon>
        <taxon>Bacillati</taxon>
        <taxon>Bacillota</taxon>
        <taxon>Bacilli</taxon>
        <taxon>Bacillales</taxon>
        <taxon>Bacillaceae</taxon>
        <taxon>Bacillus</taxon>
    </lineage>
</organism>
<dbReference type="GO" id="GO:0016020">
    <property type="term" value="C:membrane"/>
    <property type="evidence" value="ECO:0007669"/>
    <property type="project" value="InterPro"/>
</dbReference>
<evidence type="ECO:0000313" key="2">
    <source>
        <dbReference type="EMBL" id="EHL79369.1"/>
    </source>
</evidence>
<keyword evidence="3" id="KW-1185">Reference proteome</keyword>
<dbReference type="NCBIfam" id="TIGR03082">
    <property type="entry name" value="Gneg_AbrB_dup"/>
    <property type="match status" value="2"/>
</dbReference>